<dbReference type="KEGG" id="hir:HETIRDRAFT_104689"/>
<accession>W4K667</accession>
<dbReference type="InParanoid" id="W4K667"/>
<dbReference type="RefSeq" id="XP_009545981.1">
    <property type="nucleotide sequence ID" value="XM_009547686.1"/>
</dbReference>
<keyword evidence="3" id="KW-1185">Reference proteome</keyword>
<feature type="region of interest" description="Disordered" evidence="1">
    <location>
        <begin position="1"/>
        <end position="72"/>
    </location>
</feature>
<dbReference type="AlphaFoldDB" id="W4K667"/>
<reference evidence="2 3" key="1">
    <citation type="journal article" date="2012" name="New Phytol.">
        <title>Insight into trade-off between wood decay and parasitism from the genome of a fungal forest pathogen.</title>
        <authorList>
            <person name="Olson A."/>
            <person name="Aerts A."/>
            <person name="Asiegbu F."/>
            <person name="Belbahri L."/>
            <person name="Bouzid O."/>
            <person name="Broberg A."/>
            <person name="Canback B."/>
            <person name="Coutinho P.M."/>
            <person name="Cullen D."/>
            <person name="Dalman K."/>
            <person name="Deflorio G."/>
            <person name="van Diepen L.T."/>
            <person name="Dunand C."/>
            <person name="Duplessis S."/>
            <person name="Durling M."/>
            <person name="Gonthier P."/>
            <person name="Grimwood J."/>
            <person name="Fossdal C.G."/>
            <person name="Hansson D."/>
            <person name="Henrissat B."/>
            <person name="Hietala A."/>
            <person name="Himmelstrand K."/>
            <person name="Hoffmeister D."/>
            <person name="Hogberg N."/>
            <person name="James T.Y."/>
            <person name="Karlsson M."/>
            <person name="Kohler A."/>
            <person name="Kues U."/>
            <person name="Lee Y.H."/>
            <person name="Lin Y.C."/>
            <person name="Lind M."/>
            <person name="Lindquist E."/>
            <person name="Lombard V."/>
            <person name="Lucas S."/>
            <person name="Lunden K."/>
            <person name="Morin E."/>
            <person name="Murat C."/>
            <person name="Park J."/>
            <person name="Raffaello T."/>
            <person name="Rouze P."/>
            <person name="Salamov A."/>
            <person name="Schmutz J."/>
            <person name="Solheim H."/>
            <person name="Stahlberg J."/>
            <person name="Velez H."/>
            <person name="de Vries R.P."/>
            <person name="Wiebenga A."/>
            <person name="Woodward S."/>
            <person name="Yakovlev I."/>
            <person name="Garbelotto M."/>
            <person name="Martin F."/>
            <person name="Grigoriev I.V."/>
            <person name="Stenlid J."/>
        </authorList>
    </citation>
    <scope>NUCLEOTIDE SEQUENCE [LARGE SCALE GENOMIC DNA]</scope>
    <source>
        <strain evidence="2 3">TC 32-1</strain>
    </source>
</reference>
<evidence type="ECO:0000256" key="1">
    <source>
        <dbReference type="SAM" id="MobiDB-lite"/>
    </source>
</evidence>
<dbReference type="GeneID" id="20666023"/>
<sequence length="458" mass="49106">MPKDPGEHNVHQVRVSTSPLTRESPATRRATPPDPQPSTNFTGLDPTPSQPTDLDMEILSPTDSRPASPTAPSLPIIMDEDSQIGVLSSPIYISSTDPFDQQNNIVTSSLHSIADWLESIKWDTLFGHNPLDAATLNLNPLASAATRVVQYLNAGIAGRSVTVPELQTPPPTISRSPSRQSASTNDAFIDEIIRLREENPDLSADPTAPPFQEAPVVPSMLSSQGPSLTPPHALQLLYRRSTPDYPPNEAPEEPEITAVRSALGTLFPHIPPSSYSVGKQHIISTVKFHCLPSPTLMVPLSQLNNTPQNSRPPRHGNLCIFYDPPVWSKRRTPTVKWYTWSNTTSSTPRPNAPPASDGATPPCFATPPPIDVPTAQASTQCKTTASELNAAMATTPPPTASRAPIPPHVSPVAHPTMLPIAPAHSTKTGTTPLGSSNTSQTPWINASLTTGMMYRACA</sequence>
<feature type="compositionally biased region" description="Basic and acidic residues" evidence="1">
    <location>
        <begin position="1"/>
        <end position="10"/>
    </location>
</feature>
<gene>
    <name evidence="2" type="ORF">HETIRDRAFT_104689</name>
</gene>
<evidence type="ECO:0000313" key="3">
    <source>
        <dbReference type="Proteomes" id="UP000030671"/>
    </source>
</evidence>
<dbReference type="eggNOG" id="ENOG502SYFS">
    <property type="taxonomic scope" value="Eukaryota"/>
</dbReference>
<name>W4K667_HETIT</name>
<dbReference type="HOGENOM" id="CLU_597234_0_0_1"/>
<feature type="region of interest" description="Disordered" evidence="1">
    <location>
        <begin position="163"/>
        <end position="183"/>
    </location>
</feature>
<dbReference type="EMBL" id="KI925458">
    <property type="protein sequence ID" value="ETW81312.1"/>
    <property type="molecule type" value="Genomic_DNA"/>
</dbReference>
<feature type="compositionally biased region" description="Polar residues" evidence="1">
    <location>
        <begin position="61"/>
        <end position="71"/>
    </location>
</feature>
<dbReference type="STRING" id="747525.W4K667"/>
<protein>
    <submittedName>
        <fullName evidence="2">Uncharacterized protein</fullName>
    </submittedName>
</protein>
<organism evidence="2 3">
    <name type="scientific">Heterobasidion irregulare (strain TC 32-1)</name>
    <dbReference type="NCBI Taxonomy" id="747525"/>
    <lineage>
        <taxon>Eukaryota</taxon>
        <taxon>Fungi</taxon>
        <taxon>Dikarya</taxon>
        <taxon>Basidiomycota</taxon>
        <taxon>Agaricomycotina</taxon>
        <taxon>Agaricomycetes</taxon>
        <taxon>Russulales</taxon>
        <taxon>Bondarzewiaceae</taxon>
        <taxon>Heterobasidion</taxon>
        <taxon>Heterobasidion annosum species complex</taxon>
    </lineage>
</organism>
<dbReference type="Proteomes" id="UP000030671">
    <property type="component" value="Unassembled WGS sequence"/>
</dbReference>
<evidence type="ECO:0000313" key="2">
    <source>
        <dbReference type="EMBL" id="ETW81312.1"/>
    </source>
</evidence>
<proteinExistence type="predicted"/>